<keyword evidence="2 6" id="KW-0378">Hydrolase</keyword>
<comment type="similarity">
    <text evidence="1">Belongs to the 'GDXG' lipolytic enzyme family.</text>
</comment>
<protein>
    <submittedName>
        <fullName evidence="6">Alpha/beta hydrolase</fullName>
    </submittedName>
</protein>
<dbReference type="InterPro" id="IPR029058">
    <property type="entry name" value="AB_hydrolase_fold"/>
</dbReference>
<dbReference type="Gene3D" id="3.40.50.1820">
    <property type="entry name" value="alpha/beta hydrolase"/>
    <property type="match status" value="1"/>
</dbReference>
<dbReference type="PANTHER" id="PTHR48081:SF8">
    <property type="entry name" value="ALPHA_BETA HYDROLASE FOLD-3 DOMAIN-CONTAINING PROTEIN-RELATED"/>
    <property type="match status" value="1"/>
</dbReference>
<evidence type="ECO:0000313" key="6">
    <source>
        <dbReference type="EMBL" id="WUO49757.1"/>
    </source>
</evidence>
<reference evidence="6" key="1">
    <citation type="submission" date="2022-10" db="EMBL/GenBank/DDBJ databases">
        <title>The complete genomes of actinobacterial strains from the NBC collection.</title>
        <authorList>
            <person name="Joergensen T.S."/>
            <person name="Alvarez Arevalo M."/>
            <person name="Sterndorff E.B."/>
            <person name="Faurdal D."/>
            <person name="Vuksanovic O."/>
            <person name="Mourched A.-S."/>
            <person name="Charusanti P."/>
            <person name="Shaw S."/>
            <person name="Blin K."/>
            <person name="Weber T."/>
        </authorList>
    </citation>
    <scope>NUCLEOTIDE SEQUENCE</scope>
    <source>
        <strain evidence="6">NBC_00283</strain>
    </source>
</reference>
<feature type="domain" description="Alpha/beta hydrolase fold-3" evidence="5">
    <location>
        <begin position="110"/>
        <end position="318"/>
    </location>
</feature>
<evidence type="ECO:0000313" key="7">
    <source>
        <dbReference type="Proteomes" id="UP001432075"/>
    </source>
</evidence>
<dbReference type="InterPro" id="IPR050300">
    <property type="entry name" value="GDXG_lipolytic_enzyme"/>
</dbReference>
<dbReference type="SUPFAM" id="SSF53474">
    <property type="entry name" value="alpha/beta-Hydrolases"/>
    <property type="match status" value="1"/>
</dbReference>
<proteinExistence type="inferred from homology"/>
<dbReference type="GO" id="GO:0016787">
    <property type="term" value="F:hydrolase activity"/>
    <property type="evidence" value="ECO:0007669"/>
    <property type="project" value="UniProtKB-KW"/>
</dbReference>
<evidence type="ECO:0000256" key="2">
    <source>
        <dbReference type="ARBA" id="ARBA00022801"/>
    </source>
</evidence>
<dbReference type="RefSeq" id="WP_328776881.1">
    <property type="nucleotide sequence ID" value="NZ_CP108057.1"/>
</dbReference>
<evidence type="ECO:0000259" key="5">
    <source>
        <dbReference type="Pfam" id="PF07859"/>
    </source>
</evidence>
<feature type="compositionally biased region" description="Pro residues" evidence="4">
    <location>
        <begin position="1"/>
        <end position="25"/>
    </location>
</feature>
<evidence type="ECO:0000256" key="3">
    <source>
        <dbReference type="PROSITE-ProRule" id="PRU10038"/>
    </source>
</evidence>
<dbReference type="InterPro" id="IPR013094">
    <property type="entry name" value="AB_hydrolase_3"/>
</dbReference>
<name>A0ABZ1RUN1_9ACTN</name>
<dbReference type="PROSITE" id="PS01174">
    <property type="entry name" value="LIPASE_GDXG_SER"/>
    <property type="match status" value="1"/>
</dbReference>
<feature type="region of interest" description="Disordered" evidence="4">
    <location>
        <begin position="65"/>
        <end position="92"/>
    </location>
</feature>
<dbReference type="Pfam" id="PF07859">
    <property type="entry name" value="Abhydrolase_3"/>
    <property type="match status" value="1"/>
</dbReference>
<keyword evidence="7" id="KW-1185">Reference proteome</keyword>
<organism evidence="6 7">
    <name type="scientific">Streptomyces goshikiensis</name>
    <dbReference type="NCBI Taxonomy" id="1942"/>
    <lineage>
        <taxon>Bacteria</taxon>
        <taxon>Bacillati</taxon>
        <taxon>Actinomycetota</taxon>
        <taxon>Actinomycetes</taxon>
        <taxon>Kitasatosporales</taxon>
        <taxon>Streptomycetaceae</taxon>
        <taxon>Streptomyces</taxon>
    </lineage>
</organism>
<dbReference type="EMBL" id="CP108057">
    <property type="protein sequence ID" value="WUO49757.1"/>
    <property type="molecule type" value="Genomic_DNA"/>
</dbReference>
<feature type="region of interest" description="Disordered" evidence="4">
    <location>
        <begin position="1"/>
        <end position="31"/>
    </location>
</feature>
<dbReference type="PANTHER" id="PTHR48081">
    <property type="entry name" value="AB HYDROLASE SUPERFAMILY PROTEIN C4A8.06C"/>
    <property type="match status" value="1"/>
</dbReference>
<evidence type="ECO:0000256" key="4">
    <source>
        <dbReference type="SAM" id="MobiDB-lite"/>
    </source>
</evidence>
<evidence type="ECO:0000256" key="1">
    <source>
        <dbReference type="ARBA" id="ARBA00010515"/>
    </source>
</evidence>
<dbReference type="Proteomes" id="UP001432075">
    <property type="component" value="Chromosome"/>
</dbReference>
<sequence length="356" mass="35736">MTDAPAPEPAAPAPAAPAPATPAPGPARLDPAARPYVDALAAAFPDLGGAVTDAAEARRILAAAPGSAAPPPAVGSVEDREVPGPDGAPPVPVRVYRPDPGRWPGPRPTVVFCHGGGWVLCDLDSHDRTVRVLCRASGAVIVSVGYRRAPESRFPAAVLDAYAALRWAAGRVAELGGDPAALVVAGDSAGGNLAAGSALLARDRGGPALALQVLIYPCLDAAQDTASYRTAAEGAGEGFLTAAHLRWFWEQYLGPGGDPADPLASPAAADPAGLPSAHVLTAGCDPLRDEGAAYVRALRAAGTAAELDHHPGMFHGFLALADVLPQARQAVRRLGGVISSTANHGKTSGGVGGTTG</sequence>
<dbReference type="InterPro" id="IPR033140">
    <property type="entry name" value="Lipase_GDXG_put_SER_AS"/>
</dbReference>
<accession>A0ABZ1RUN1</accession>
<feature type="active site" evidence="3">
    <location>
        <position position="188"/>
    </location>
</feature>
<gene>
    <name evidence="6" type="ORF">OHU17_30175</name>
</gene>